<dbReference type="Proteomes" id="UP001057580">
    <property type="component" value="Chromosome"/>
</dbReference>
<proteinExistence type="predicted"/>
<dbReference type="RefSeq" id="WP_260593140.1">
    <property type="nucleotide sequence ID" value="NZ_CP104003.1"/>
</dbReference>
<accession>A0A9E7R212</accession>
<dbReference type="PROSITE" id="PS51257">
    <property type="entry name" value="PROKAR_LIPOPROTEIN"/>
    <property type="match status" value="1"/>
</dbReference>
<protein>
    <submittedName>
        <fullName evidence="1">Uncharacterized protein</fullName>
    </submittedName>
</protein>
<evidence type="ECO:0000313" key="2">
    <source>
        <dbReference type="Proteomes" id="UP001057580"/>
    </source>
</evidence>
<evidence type="ECO:0000313" key="1">
    <source>
        <dbReference type="EMBL" id="UWM54146.1"/>
    </source>
</evidence>
<reference evidence="1" key="1">
    <citation type="submission" date="2022-09" db="EMBL/GenBank/DDBJ databases">
        <title>Diverse halophilic archaea isolated from saline environments.</title>
        <authorList>
            <person name="Cui H.-L."/>
        </authorList>
    </citation>
    <scope>NUCLEOTIDE SEQUENCE</scope>
    <source>
        <strain evidence="1">ZS-35-S2</strain>
    </source>
</reference>
<dbReference type="GeneID" id="74944509"/>
<gene>
    <name evidence="1" type="ORF">N0B31_18765</name>
</gene>
<keyword evidence="2" id="KW-1185">Reference proteome</keyword>
<sequence length="177" mass="18243">MDRRALLASLAAGTTALAGCASLTGPGPTENVRLARGQSTVRPLADPLIRGAPSTADAPYFFASTYAPGDTLAVTDTERAEGYADSVADLSDRQFAVLTYLRVAGAAPASLFPEPSGPRESEDGRVELSLRRDTVGDPLESDEAIGVSLAVFEYEGGTPESVVVELPGGATFELAGP</sequence>
<dbReference type="EMBL" id="CP104003">
    <property type="protein sequence ID" value="UWM54146.1"/>
    <property type="molecule type" value="Genomic_DNA"/>
</dbReference>
<dbReference type="KEGG" id="ssai:N0B31_18765"/>
<organism evidence="1 2">
    <name type="scientific">Salinirubellus salinus</name>
    <dbReference type="NCBI Taxonomy" id="1364945"/>
    <lineage>
        <taxon>Archaea</taxon>
        <taxon>Methanobacteriati</taxon>
        <taxon>Methanobacteriota</taxon>
        <taxon>Stenosarchaea group</taxon>
        <taxon>Halobacteria</taxon>
        <taxon>Halobacteriales</taxon>
        <taxon>Natronomonadaceae</taxon>
        <taxon>Salinirubellus</taxon>
    </lineage>
</organism>
<name>A0A9E7R212_9EURY</name>
<dbReference type="AlphaFoldDB" id="A0A9E7R212"/>